<name>A0ABD5B3X4_ELIMR</name>
<feature type="domain" description="DUF6630" evidence="1">
    <location>
        <begin position="246"/>
        <end position="373"/>
    </location>
</feature>
<dbReference type="InterPro" id="IPR056723">
    <property type="entry name" value="DUF7821"/>
</dbReference>
<reference evidence="3 4" key="1">
    <citation type="submission" date="2023-06" db="EMBL/GenBank/DDBJ databases">
        <title>Nosocomial Elizabethkingia miricola genome.</title>
        <authorList>
            <person name="Morgado S."/>
            <person name="Fonseca E."/>
            <person name="Freitas F."/>
            <person name="Vicente A.C."/>
        </authorList>
    </citation>
    <scope>NUCLEOTIDE SEQUENCE [LARGE SCALE GENOMIC DNA]</scope>
    <source>
        <strain evidence="3 4">EM15</strain>
    </source>
</reference>
<evidence type="ECO:0000313" key="3">
    <source>
        <dbReference type="EMBL" id="MDQ8748117.1"/>
    </source>
</evidence>
<comment type="caution">
    <text evidence="3">The sequence shown here is derived from an EMBL/GenBank/DDBJ whole genome shotgun (WGS) entry which is preliminary data.</text>
</comment>
<proteinExistence type="predicted"/>
<evidence type="ECO:0000259" key="1">
    <source>
        <dbReference type="Pfam" id="PF20335"/>
    </source>
</evidence>
<feature type="domain" description="DUF7821" evidence="2">
    <location>
        <begin position="29"/>
        <end position="195"/>
    </location>
</feature>
<protein>
    <submittedName>
        <fullName evidence="3">Uncharacterized protein</fullName>
    </submittedName>
</protein>
<evidence type="ECO:0000313" key="4">
    <source>
        <dbReference type="Proteomes" id="UP001239265"/>
    </source>
</evidence>
<gene>
    <name evidence="3" type="ORF">QT385_05670</name>
</gene>
<dbReference type="InterPro" id="IPR046582">
    <property type="entry name" value="DUF6630"/>
</dbReference>
<sequence length="377" mass="44977">MWNPFRKKKKIEHSKYNFDFESFYKLFIYLQEENSYVETLVEGQQKVAEMIWYEIPNSYQDSEPDLNVLKNNGFSNFYELLNKVHEKAEIGLIDTEEWLKNYGQYNLMQFNFRTDPSEEEQSYFKSALHKFYVLFVIVGDGEEINAYRIFYKRGMDYSIAGLLDSTDIVDLNNPDSEIEPAVAELEKVLAAMSQETGVEINKGITDKYPNARVSREITLQDFKDVLGLANYWEIEDLEEKAQYLYEQNYRDKDELIAELEEKDEDWEYYDDGYFPLRFEIIYEDNYWYSDWKFDPEDIEGIIGAFLDERWNFNYPEETYSHDLFPYIQKALAERDLELMNMNTLGDSYGFFLVKKENIVPLLNLSAKIDLGIEQLRY</sequence>
<dbReference type="Proteomes" id="UP001239265">
    <property type="component" value="Unassembled WGS sequence"/>
</dbReference>
<dbReference type="RefSeq" id="WP_078795626.1">
    <property type="nucleotide sequence ID" value="NZ_JAUCQJ010000002.1"/>
</dbReference>
<evidence type="ECO:0000259" key="2">
    <source>
        <dbReference type="Pfam" id="PF25134"/>
    </source>
</evidence>
<dbReference type="AlphaFoldDB" id="A0ABD5B3X4"/>
<dbReference type="EMBL" id="JAUCQJ010000002">
    <property type="protein sequence ID" value="MDQ8748117.1"/>
    <property type="molecule type" value="Genomic_DNA"/>
</dbReference>
<organism evidence="3 4">
    <name type="scientific">Elizabethkingia miricola</name>
    <name type="common">Chryseobacterium miricola</name>
    <dbReference type="NCBI Taxonomy" id="172045"/>
    <lineage>
        <taxon>Bacteria</taxon>
        <taxon>Pseudomonadati</taxon>
        <taxon>Bacteroidota</taxon>
        <taxon>Flavobacteriia</taxon>
        <taxon>Flavobacteriales</taxon>
        <taxon>Weeksellaceae</taxon>
        <taxon>Elizabethkingia</taxon>
    </lineage>
</organism>
<dbReference type="Pfam" id="PF20335">
    <property type="entry name" value="DUF6630"/>
    <property type="match status" value="1"/>
</dbReference>
<dbReference type="Pfam" id="PF25134">
    <property type="entry name" value="DUF7821"/>
    <property type="match status" value="1"/>
</dbReference>
<accession>A0ABD5B3X4</accession>